<evidence type="ECO:0000256" key="2">
    <source>
        <dbReference type="ARBA" id="ARBA00022679"/>
    </source>
</evidence>
<dbReference type="EMBL" id="DF839522">
    <property type="protein sequence ID" value="GAT44013.1"/>
    <property type="molecule type" value="Genomic_DNA"/>
</dbReference>
<dbReference type="Gene3D" id="3.40.50.150">
    <property type="entry name" value="Vaccinia Virus protein VP39"/>
    <property type="match status" value="1"/>
</dbReference>
<evidence type="ECO:0000256" key="1">
    <source>
        <dbReference type="ARBA" id="ARBA00022603"/>
    </source>
</evidence>
<keyword evidence="2" id="KW-0808">Transferase</keyword>
<accession>A0ABQ0KYW9</accession>
<evidence type="ECO:0000313" key="3">
    <source>
        <dbReference type="EMBL" id="GAT44013.1"/>
    </source>
</evidence>
<dbReference type="SUPFAM" id="SSF53335">
    <property type="entry name" value="S-adenosyl-L-methionine-dependent methyltransferases"/>
    <property type="match status" value="1"/>
</dbReference>
<evidence type="ECO:0000313" key="4">
    <source>
        <dbReference type="Proteomes" id="UP000815677"/>
    </source>
</evidence>
<dbReference type="PANTHER" id="PTHR13069:SF21">
    <property type="entry name" value="ALKYLATED DNA REPAIR PROTEIN ALKB HOMOLOG 8"/>
    <property type="match status" value="1"/>
</dbReference>
<organism evidence="3 4">
    <name type="scientific">Mycena chlorophos</name>
    <name type="common">Agaric fungus</name>
    <name type="synonym">Agaricus chlorophos</name>
    <dbReference type="NCBI Taxonomy" id="658473"/>
    <lineage>
        <taxon>Eukaryota</taxon>
        <taxon>Fungi</taxon>
        <taxon>Dikarya</taxon>
        <taxon>Basidiomycota</taxon>
        <taxon>Agaricomycotina</taxon>
        <taxon>Agaricomycetes</taxon>
        <taxon>Agaricomycetidae</taxon>
        <taxon>Agaricales</taxon>
        <taxon>Marasmiineae</taxon>
        <taxon>Mycenaceae</taxon>
        <taxon>Mycena</taxon>
    </lineage>
</organism>
<keyword evidence="4" id="KW-1185">Reference proteome</keyword>
<protein>
    <recommendedName>
        <fullName evidence="5">Methyltransferase domain-containing protein</fullName>
    </recommendedName>
</protein>
<name>A0ABQ0KYW9_MYCCL</name>
<evidence type="ECO:0008006" key="5">
    <source>
        <dbReference type="Google" id="ProtNLM"/>
    </source>
</evidence>
<dbReference type="Proteomes" id="UP000815677">
    <property type="component" value="Unassembled WGS sequence"/>
</dbReference>
<gene>
    <name evidence="3" type="ORF">MCHLO_01659</name>
</gene>
<proteinExistence type="predicted"/>
<sequence>MAPAVTITSVDASPDVYEQDNVHSVYDEIASHFSQTRYKPWPIIAAFLQSMHPTWIGLDSGTGNGKYLPLCCPWTIGLDRSRNLLEIARTAGGAAREVVQGDVLDNSWRTGVFDYTVRALYQESIDLLAADFHCDNPPSSDSRAEKTRYSATLERSLPAPRTRPYLCLGDAARRAIETQRPNNGRKQRPRCIRPVDGELDALAVSAAQEMGLHVGAGASEGVEIVQQGWERSNHFVELRRYKR</sequence>
<dbReference type="InterPro" id="IPR051422">
    <property type="entry name" value="AlkB_tRNA_MeTrf/Diox"/>
</dbReference>
<keyword evidence="1" id="KW-0489">Methyltransferase</keyword>
<dbReference type="PANTHER" id="PTHR13069">
    <property type="entry name" value="ALKYLATED DNA REPAIR PROTEIN ALKB HOMOLOG 8"/>
    <property type="match status" value="1"/>
</dbReference>
<reference evidence="3" key="1">
    <citation type="submission" date="2014-09" db="EMBL/GenBank/DDBJ databases">
        <title>Genome sequence of the luminous mushroom Mycena chlorophos for searching fungal bioluminescence genes.</title>
        <authorList>
            <person name="Tanaka Y."/>
            <person name="Kasuga D."/>
            <person name="Oba Y."/>
            <person name="Hase S."/>
            <person name="Sato K."/>
            <person name="Oba Y."/>
            <person name="Sakakibara Y."/>
        </authorList>
    </citation>
    <scope>NUCLEOTIDE SEQUENCE</scope>
</reference>
<dbReference type="InterPro" id="IPR029063">
    <property type="entry name" value="SAM-dependent_MTases_sf"/>
</dbReference>